<feature type="transmembrane region" description="Helical" evidence="1">
    <location>
        <begin position="21"/>
        <end position="42"/>
    </location>
</feature>
<keyword evidence="1" id="KW-0472">Membrane</keyword>
<reference evidence="2 3" key="1">
    <citation type="submission" date="2017-07" db="EMBL/GenBank/DDBJ databases">
        <title>Amycolatopsis thailandensis Genome sequencing and assembly.</title>
        <authorList>
            <person name="Kaur N."/>
            <person name="Mayilraj S."/>
        </authorList>
    </citation>
    <scope>NUCLEOTIDE SEQUENCE [LARGE SCALE GENOMIC DNA]</scope>
    <source>
        <strain evidence="2 3">JCM 16380</strain>
    </source>
</reference>
<keyword evidence="1" id="KW-1133">Transmembrane helix</keyword>
<accession>A0A229S6Z0</accession>
<name>A0A229S6Z0_9PSEU</name>
<dbReference type="RefSeq" id="WP_093935322.1">
    <property type="nucleotide sequence ID" value="NZ_NMQT01000068.1"/>
</dbReference>
<feature type="transmembrane region" description="Helical" evidence="1">
    <location>
        <begin position="79"/>
        <end position="99"/>
    </location>
</feature>
<organism evidence="2 3">
    <name type="scientific">Amycolatopsis thailandensis</name>
    <dbReference type="NCBI Taxonomy" id="589330"/>
    <lineage>
        <taxon>Bacteria</taxon>
        <taxon>Bacillati</taxon>
        <taxon>Actinomycetota</taxon>
        <taxon>Actinomycetes</taxon>
        <taxon>Pseudonocardiales</taxon>
        <taxon>Pseudonocardiaceae</taxon>
        <taxon>Amycolatopsis</taxon>
    </lineage>
</organism>
<protein>
    <submittedName>
        <fullName evidence="2">Uncharacterized protein</fullName>
    </submittedName>
</protein>
<evidence type="ECO:0000313" key="2">
    <source>
        <dbReference type="EMBL" id="OXM54585.1"/>
    </source>
</evidence>
<dbReference type="Proteomes" id="UP000215223">
    <property type="component" value="Unassembled WGS sequence"/>
</dbReference>
<sequence>MTTTPFAPDSEAAFARARRKYLIAMSLGPIALVAVCVVSFAGPRNRSSILPVLGLLAFALILFLIGYARRDSPVRWNRVAAISGVVAGVYGAVVVLGWREAENRLLIAIAVLVVLSLVPWLAVRNASASVLARPNGALAGATAELSFALRDEADGWFLIREDEVAVRIRRKVRRNLDDDHDAVVSFSGIAGIEVIDLPGDDEVEIGLSYAITPSAGPALRVLVDDKEIDLRDEWIVPIDEARQAAEALRSRKGIA</sequence>
<feature type="transmembrane region" description="Helical" evidence="1">
    <location>
        <begin position="105"/>
        <end position="123"/>
    </location>
</feature>
<keyword evidence="1" id="KW-0812">Transmembrane</keyword>
<dbReference type="OrthoDB" id="3637827at2"/>
<feature type="transmembrane region" description="Helical" evidence="1">
    <location>
        <begin position="48"/>
        <end position="67"/>
    </location>
</feature>
<evidence type="ECO:0000313" key="3">
    <source>
        <dbReference type="Proteomes" id="UP000215223"/>
    </source>
</evidence>
<dbReference type="AlphaFoldDB" id="A0A229S6Z0"/>
<dbReference type="EMBL" id="NMQT01000068">
    <property type="protein sequence ID" value="OXM54585.1"/>
    <property type="molecule type" value="Genomic_DNA"/>
</dbReference>
<comment type="caution">
    <text evidence="2">The sequence shown here is derived from an EMBL/GenBank/DDBJ whole genome shotgun (WGS) entry which is preliminary data.</text>
</comment>
<evidence type="ECO:0000256" key="1">
    <source>
        <dbReference type="SAM" id="Phobius"/>
    </source>
</evidence>
<proteinExistence type="predicted"/>
<gene>
    <name evidence="2" type="ORF">CFP71_19630</name>
</gene>
<keyword evidence="3" id="KW-1185">Reference proteome</keyword>